<dbReference type="InterPro" id="IPR007048">
    <property type="entry name" value="IraD/Gp25-like"/>
</dbReference>
<proteinExistence type="predicted"/>
<dbReference type="SUPFAM" id="SSF160719">
    <property type="entry name" value="gpW/gp25-like"/>
    <property type="match status" value="1"/>
</dbReference>
<evidence type="ECO:0000259" key="1">
    <source>
        <dbReference type="Pfam" id="PF04965"/>
    </source>
</evidence>
<protein>
    <recommendedName>
        <fullName evidence="1">IraD/Gp25-like domain-containing protein</fullName>
    </recommendedName>
</protein>
<dbReference type="Gene3D" id="3.10.450.40">
    <property type="match status" value="1"/>
</dbReference>
<organism evidence="2 3">
    <name type="scientific">Paenibacillus contaminans</name>
    <dbReference type="NCBI Taxonomy" id="450362"/>
    <lineage>
        <taxon>Bacteria</taxon>
        <taxon>Bacillati</taxon>
        <taxon>Bacillota</taxon>
        <taxon>Bacilli</taxon>
        <taxon>Bacillales</taxon>
        <taxon>Paenibacillaceae</taxon>
        <taxon>Paenibacillus</taxon>
    </lineage>
</organism>
<keyword evidence="3" id="KW-1185">Reference proteome</keyword>
<gene>
    <name evidence="2" type="ORF">DQG23_24215</name>
</gene>
<name>A0A329MGU2_9BACL</name>
<dbReference type="Proteomes" id="UP000250369">
    <property type="component" value="Unassembled WGS sequence"/>
</dbReference>
<dbReference type="EMBL" id="QMFB01000015">
    <property type="protein sequence ID" value="RAV18838.1"/>
    <property type="molecule type" value="Genomic_DNA"/>
</dbReference>
<evidence type="ECO:0000313" key="2">
    <source>
        <dbReference type="EMBL" id="RAV18838.1"/>
    </source>
</evidence>
<feature type="domain" description="IraD/Gp25-like" evidence="1">
    <location>
        <begin position="9"/>
        <end position="78"/>
    </location>
</feature>
<dbReference type="AlphaFoldDB" id="A0A329MGU2"/>
<evidence type="ECO:0000313" key="3">
    <source>
        <dbReference type="Proteomes" id="UP000250369"/>
    </source>
</evidence>
<sequence>MINFNPTPAEEIDQNIRTILTTVKGSVPLDRPFGLNMGVVDDPSGIARARLSSAIIETIKKYEPRAVVSRVDFRQMNEGLLQPIVFLMVNGKEGEAIVAN</sequence>
<dbReference type="Pfam" id="PF04965">
    <property type="entry name" value="GPW_gp25"/>
    <property type="match status" value="1"/>
</dbReference>
<dbReference type="OrthoDB" id="2739807at2"/>
<accession>A0A329MGU2</accession>
<comment type="caution">
    <text evidence="2">The sequence shown here is derived from an EMBL/GenBank/DDBJ whole genome shotgun (WGS) entry which is preliminary data.</text>
</comment>
<reference evidence="2 3" key="1">
    <citation type="journal article" date="2009" name="Int. J. Syst. Evol. Microbiol.">
        <title>Paenibacillus contaminans sp. nov., isolated from a contaminated laboratory plate.</title>
        <authorList>
            <person name="Chou J.H."/>
            <person name="Lee J.H."/>
            <person name="Lin M.C."/>
            <person name="Chang P.S."/>
            <person name="Arun A.B."/>
            <person name="Young C.C."/>
            <person name="Chen W.M."/>
        </authorList>
    </citation>
    <scope>NUCLEOTIDE SEQUENCE [LARGE SCALE GENOMIC DNA]</scope>
    <source>
        <strain evidence="2 3">CKOBP-6</strain>
    </source>
</reference>
<dbReference type="RefSeq" id="WP_113033456.1">
    <property type="nucleotide sequence ID" value="NZ_QMFB01000015.1"/>
</dbReference>